<organism evidence="1 2">
    <name type="scientific">Neptunomonas marina</name>
    <dbReference type="NCBI Taxonomy" id="1815562"/>
    <lineage>
        <taxon>Bacteria</taxon>
        <taxon>Pseudomonadati</taxon>
        <taxon>Pseudomonadota</taxon>
        <taxon>Gammaproteobacteria</taxon>
        <taxon>Oceanospirillales</taxon>
        <taxon>Oceanospirillaceae</taxon>
        <taxon>Neptunomonas</taxon>
    </lineage>
</organism>
<reference evidence="1 2" key="1">
    <citation type="submission" date="2019-01" db="EMBL/GenBank/DDBJ databases">
        <authorList>
            <person name="Chen W.-M."/>
        </authorList>
    </citation>
    <scope>NUCLEOTIDE SEQUENCE [LARGE SCALE GENOMIC DNA]</scope>
    <source>
        <strain evidence="1 2">HPM-16</strain>
    </source>
</reference>
<dbReference type="AlphaFoldDB" id="A0A437Q173"/>
<evidence type="ECO:0000313" key="1">
    <source>
        <dbReference type="EMBL" id="RVU28257.1"/>
    </source>
</evidence>
<gene>
    <name evidence="1" type="ORF">EOE65_17840</name>
</gene>
<evidence type="ECO:0000313" key="2">
    <source>
        <dbReference type="Proteomes" id="UP000282818"/>
    </source>
</evidence>
<dbReference type="EMBL" id="SACQ01000019">
    <property type="protein sequence ID" value="RVU28257.1"/>
    <property type="molecule type" value="Genomic_DNA"/>
</dbReference>
<dbReference type="RefSeq" id="WP_127696263.1">
    <property type="nucleotide sequence ID" value="NZ_SACQ01000019.1"/>
</dbReference>
<keyword evidence="2" id="KW-1185">Reference proteome</keyword>
<accession>A0A437Q173</accession>
<name>A0A437Q173_9GAMM</name>
<protein>
    <submittedName>
        <fullName evidence="1">Uncharacterized protein</fullName>
    </submittedName>
</protein>
<comment type="caution">
    <text evidence="1">The sequence shown here is derived from an EMBL/GenBank/DDBJ whole genome shotgun (WGS) entry which is preliminary data.</text>
</comment>
<proteinExistence type="predicted"/>
<dbReference type="Proteomes" id="UP000282818">
    <property type="component" value="Unassembled WGS sequence"/>
</dbReference>
<sequence length="191" mass="22326">MSHPIDFGSIEEKLFLLQQMACASKEFSLWKETHTNTEVEEDWQIPEITHEIDNYFAWMSTFVSNYMIECATKTRIFQDHLDEDLYECGVSAFDEGAIKAVGGDIGKIYVGEFKLSLRESCNKIIHAKKVSFDSLPLNNHNRCWNGICHLQGEFRKSKWHISINVRNWAAAMSYYHESLSEQREQFWELES</sequence>